<sequence length="54" mass="6429">MSYANNLIKMVNILYYLKQKPEDHTEAKFIEFLNELSANPRYQGEMDRESTSTR</sequence>
<evidence type="ECO:0000313" key="2">
    <source>
        <dbReference type="Proteomes" id="UP000017304"/>
    </source>
</evidence>
<evidence type="ECO:0000313" key="1">
    <source>
        <dbReference type="EMBL" id="ESE82156.1"/>
    </source>
</evidence>
<dbReference type="AlphaFoldDB" id="V1GWC2"/>
<dbReference type="EMBL" id="AOXI01000043">
    <property type="protein sequence ID" value="ESE82156.1"/>
    <property type="molecule type" value="Genomic_DNA"/>
</dbReference>
<accession>V1GWC2</accession>
<comment type="caution">
    <text evidence="1">The sequence shown here is derived from an EMBL/GenBank/DDBJ whole genome shotgun (WGS) entry which is preliminary data.</text>
</comment>
<gene>
    <name evidence="1" type="ORF">SEI61121_18408</name>
</gene>
<organism evidence="1 2">
    <name type="scientific">Salmonella enterica subsp. indica serovar 6,14,25:z10:1,(2),7 str. 1121</name>
    <dbReference type="NCBI Taxonomy" id="1173950"/>
    <lineage>
        <taxon>Bacteria</taxon>
        <taxon>Pseudomonadati</taxon>
        <taxon>Pseudomonadota</taxon>
        <taxon>Gammaproteobacteria</taxon>
        <taxon>Enterobacterales</taxon>
        <taxon>Enterobacteriaceae</taxon>
        <taxon>Salmonella</taxon>
    </lineage>
</organism>
<dbReference type="Proteomes" id="UP000017304">
    <property type="component" value="Unassembled WGS sequence"/>
</dbReference>
<reference evidence="1 2" key="1">
    <citation type="journal article" date="2013" name="Genome Biol. Evol.">
        <title>Phylogenetic diversity of the enteric pathogen Salmonella enterica subsp. enterica inferred from genome-wide reference-free SNP characters.</title>
        <authorList>
            <person name="Timme R.E."/>
            <person name="Pettengill J.B."/>
            <person name="Allard M.W."/>
            <person name="Strain E."/>
            <person name="Barrangou R."/>
            <person name="Wehnes C."/>
            <person name="Van Kessel J.S."/>
            <person name="Karns J.S."/>
            <person name="Musser S.M."/>
            <person name="Brown E.W."/>
        </authorList>
    </citation>
    <scope>NUCLEOTIDE SEQUENCE [LARGE SCALE GENOMIC DNA]</scope>
    <source>
        <strain evidence="1 2">1121</strain>
    </source>
</reference>
<dbReference type="STRING" id="1173950.SEI61121_18408"/>
<name>V1GWC2_SALER</name>
<proteinExistence type="predicted"/>
<protein>
    <submittedName>
        <fullName evidence="1">Uncharacterized protein</fullName>
    </submittedName>
</protein>